<evidence type="ECO:0000256" key="1">
    <source>
        <dbReference type="SAM" id="MobiDB-lite"/>
    </source>
</evidence>
<evidence type="ECO:0000313" key="3">
    <source>
        <dbReference type="Proteomes" id="UP001194696"/>
    </source>
</evidence>
<protein>
    <submittedName>
        <fullName evidence="2">Uncharacterized protein</fullName>
    </submittedName>
</protein>
<name>A0ABQ7JNV1_9FUNG</name>
<feature type="compositionally biased region" description="Acidic residues" evidence="1">
    <location>
        <begin position="48"/>
        <end position="69"/>
    </location>
</feature>
<evidence type="ECO:0000313" key="2">
    <source>
        <dbReference type="EMBL" id="KAG0282238.1"/>
    </source>
</evidence>
<feature type="compositionally biased region" description="Basic and acidic residues" evidence="1">
    <location>
        <begin position="1"/>
        <end position="10"/>
    </location>
</feature>
<dbReference type="EMBL" id="JAAAIM010001100">
    <property type="protein sequence ID" value="KAG0282238.1"/>
    <property type="molecule type" value="Genomic_DNA"/>
</dbReference>
<sequence length="104" mass="11303">MVSALDLRDETDGDNVVDPSNNGDGTADEDRTDGSDETDRDGQNDVDPSNDGDETTDEDGVDGSNDADEIDKTVNGSIEGGMLSEWNFGLGQWWRWSHLKPQVL</sequence>
<comment type="caution">
    <text evidence="2">The sequence shown here is derived from an EMBL/GenBank/DDBJ whole genome shotgun (WGS) entry which is preliminary data.</text>
</comment>
<proteinExistence type="predicted"/>
<gene>
    <name evidence="2" type="ORF">BGZ96_000711</name>
</gene>
<accession>A0ABQ7JNV1</accession>
<feature type="region of interest" description="Disordered" evidence="1">
    <location>
        <begin position="1"/>
        <end position="81"/>
    </location>
</feature>
<keyword evidence="3" id="KW-1185">Reference proteome</keyword>
<reference evidence="2 3" key="1">
    <citation type="journal article" date="2020" name="Fungal Divers.">
        <title>Resolving the Mortierellaceae phylogeny through synthesis of multi-gene phylogenetics and phylogenomics.</title>
        <authorList>
            <person name="Vandepol N."/>
            <person name="Liber J."/>
            <person name="Desiro A."/>
            <person name="Na H."/>
            <person name="Kennedy M."/>
            <person name="Barry K."/>
            <person name="Grigoriev I.V."/>
            <person name="Miller A.N."/>
            <person name="O'Donnell K."/>
            <person name="Stajich J.E."/>
            <person name="Bonito G."/>
        </authorList>
    </citation>
    <scope>NUCLEOTIDE SEQUENCE [LARGE SCALE GENOMIC DNA]</scope>
    <source>
        <strain evidence="2 3">AD045</strain>
    </source>
</reference>
<dbReference type="Proteomes" id="UP001194696">
    <property type="component" value="Unassembled WGS sequence"/>
</dbReference>
<organism evidence="2 3">
    <name type="scientific">Linnemannia gamsii</name>
    <dbReference type="NCBI Taxonomy" id="64522"/>
    <lineage>
        <taxon>Eukaryota</taxon>
        <taxon>Fungi</taxon>
        <taxon>Fungi incertae sedis</taxon>
        <taxon>Mucoromycota</taxon>
        <taxon>Mortierellomycotina</taxon>
        <taxon>Mortierellomycetes</taxon>
        <taxon>Mortierellales</taxon>
        <taxon>Mortierellaceae</taxon>
        <taxon>Linnemannia</taxon>
    </lineage>
</organism>